<keyword evidence="2" id="KW-0175">Coiled coil</keyword>
<protein>
    <submittedName>
        <fullName evidence="4">TPD52 like 2</fullName>
    </submittedName>
    <submittedName>
        <fullName evidence="6">Tumor protein D54 isoform X10</fullName>
    </submittedName>
</protein>
<proteinExistence type="inferred from homology"/>
<feature type="region of interest" description="Disordered" evidence="3">
    <location>
        <begin position="185"/>
        <end position="207"/>
    </location>
</feature>
<evidence type="ECO:0000313" key="5">
    <source>
        <dbReference type="Proteomes" id="UP000695023"/>
    </source>
</evidence>
<evidence type="ECO:0000256" key="3">
    <source>
        <dbReference type="SAM" id="MobiDB-lite"/>
    </source>
</evidence>
<dbReference type="GO" id="GO:0005737">
    <property type="term" value="C:cytoplasm"/>
    <property type="evidence" value="ECO:0007669"/>
    <property type="project" value="TreeGrafter"/>
</dbReference>
<name>A0A3B4HCR3_9CICH</name>
<evidence type="ECO:0000313" key="6">
    <source>
        <dbReference type="RefSeq" id="XP_005752207.1"/>
    </source>
</evidence>
<dbReference type="Pfam" id="PF04201">
    <property type="entry name" value="TPD52"/>
    <property type="match status" value="2"/>
</dbReference>
<dbReference type="PANTHER" id="PTHR19307">
    <property type="entry name" value="TUMOR PROTEIN D52"/>
    <property type="match status" value="1"/>
</dbReference>
<comment type="similarity">
    <text evidence="1">Belongs to the TPD52 family.</text>
</comment>
<organism evidence="4">
    <name type="scientific">Pundamilia nyererei</name>
    <dbReference type="NCBI Taxonomy" id="303518"/>
    <lineage>
        <taxon>Eukaryota</taxon>
        <taxon>Metazoa</taxon>
        <taxon>Chordata</taxon>
        <taxon>Craniata</taxon>
        <taxon>Vertebrata</taxon>
        <taxon>Euteleostomi</taxon>
        <taxon>Actinopterygii</taxon>
        <taxon>Neopterygii</taxon>
        <taxon>Teleostei</taxon>
        <taxon>Neoteleostei</taxon>
        <taxon>Acanthomorphata</taxon>
        <taxon>Ovalentaria</taxon>
        <taxon>Cichlomorphae</taxon>
        <taxon>Cichliformes</taxon>
        <taxon>Cichlidae</taxon>
        <taxon>African cichlids</taxon>
        <taxon>Pseudocrenilabrinae</taxon>
        <taxon>Haplochromini</taxon>
        <taxon>Pundamilia</taxon>
    </lineage>
</organism>
<dbReference type="Proteomes" id="UP000695023">
    <property type="component" value="Unplaced"/>
</dbReference>
<sequence length="207" mass="22821">MDPASQDINLNSPNKALGVDRTDSLSDVPVEGAMGNPANPPPPGLTEEEAEELRTELTKVEEEINTLRQVLCAKERHAAELKRKLGLNPLNELRQNLTRSWQDVQTSNAYVRTAETLGEWNERVTRSDLYKKTQETLSQAGQKTTAALSTMSTALSKKIGDMRNSPTFKSFEDKMGNLKYKVVGQRGNGDAVSSPTDTTPTQENPSF</sequence>
<keyword evidence="5" id="KW-1185">Reference proteome</keyword>
<dbReference type="CTD" id="322103"/>
<dbReference type="GeneTree" id="ENSGT00940000155572"/>
<dbReference type="GeneID" id="102208588"/>
<evidence type="ECO:0000256" key="2">
    <source>
        <dbReference type="ARBA" id="ARBA00023054"/>
    </source>
</evidence>
<reference evidence="4" key="1">
    <citation type="submission" date="2023-09" db="UniProtKB">
        <authorList>
            <consortium name="Ensembl"/>
        </authorList>
    </citation>
    <scope>IDENTIFICATION</scope>
</reference>
<accession>A0A3B4HCR3</accession>
<feature type="compositionally biased region" description="Polar residues" evidence="3">
    <location>
        <begin position="1"/>
        <end position="14"/>
    </location>
</feature>
<evidence type="ECO:0000256" key="1">
    <source>
        <dbReference type="ARBA" id="ARBA00005702"/>
    </source>
</evidence>
<feature type="compositionally biased region" description="Polar residues" evidence="3">
    <location>
        <begin position="191"/>
        <end position="207"/>
    </location>
</feature>
<feature type="region of interest" description="Disordered" evidence="3">
    <location>
        <begin position="1"/>
        <end position="55"/>
    </location>
</feature>
<dbReference type="Ensembl" id="ENSPNYT00000032415.1">
    <property type="protein sequence ID" value="ENSPNYP00000031656.1"/>
    <property type="gene ID" value="ENSPNYG00000023881.1"/>
</dbReference>
<dbReference type="PANTHER" id="PTHR19307:SF13">
    <property type="entry name" value="TUMOR PROTEIN D54"/>
    <property type="match status" value="1"/>
</dbReference>
<dbReference type="InterPro" id="IPR007327">
    <property type="entry name" value="TPD52"/>
</dbReference>
<dbReference type="RefSeq" id="XP_005752207.1">
    <property type="nucleotide sequence ID" value="XM_005752150.2"/>
</dbReference>
<reference evidence="6" key="2">
    <citation type="submission" date="2025-04" db="UniProtKB">
        <authorList>
            <consortium name="RefSeq"/>
        </authorList>
    </citation>
    <scope>IDENTIFICATION</scope>
</reference>
<evidence type="ECO:0000313" key="4">
    <source>
        <dbReference type="Ensembl" id="ENSPNYP00000031656.1"/>
    </source>
</evidence>
<dbReference type="AlphaFoldDB" id="A0A3B4HCR3"/>
<gene>
    <name evidence="6" type="primary">tpd52l2</name>
</gene>